<proteinExistence type="predicted"/>
<organism evidence="1 2">
    <name type="scientific">Ophiostoma piceae (strain UAMH 11346)</name>
    <name type="common">Sap stain fungus</name>
    <dbReference type="NCBI Taxonomy" id="1262450"/>
    <lineage>
        <taxon>Eukaryota</taxon>
        <taxon>Fungi</taxon>
        <taxon>Dikarya</taxon>
        <taxon>Ascomycota</taxon>
        <taxon>Pezizomycotina</taxon>
        <taxon>Sordariomycetes</taxon>
        <taxon>Sordariomycetidae</taxon>
        <taxon>Ophiostomatales</taxon>
        <taxon>Ophiostomataceae</taxon>
        <taxon>Ophiostoma</taxon>
    </lineage>
</organism>
<protein>
    <submittedName>
        <fullName evidence="1">Uncharacterized protein</fullName>
    </submittedName>
</protein>
<dbReference type="EMBL" id="KE148161">
    <property type="protein sequence ID" value="EPE04397.1"/>
    <property type="molecule type" value="Genomic_DNA"/>
</dbReference>
<dbReference type="Proteomes" id="UP000016923">
    <property type="component" value="Unassembled WGS sequence"/>
</dbReference>
<dbReference type="eggNOG" id="ENOG502SX93">
    <property type="taxonomic scope" value="Eukaryota"/>
</dbReference>
<dbReference type="VEuPathDB" id="FungiDB:F503_01401"/>
<evidence type="ECO:0000313" key="1">
    <source>
        <dbReference type="EMBL" id="EPE04397.1"/>
    </source>
</evidence>
<dbReference type="OMA" id="TLVEWET"/>
<reference evidence="1 2" key="1">
    <citation type="journal article" date="2013" name="BMC Genomics">
        <title>The genome and transcriptome of the pine saprophyte Ophiostoma piceae, and a comparison with the bark beetle-associated pine pathogen Grosmannia clavigera.</title>
        <authorList>
            <person name="Haridas S."/>
            <person name="Wang Y."/>
            <person name="Lim L."/>
            <person name="Massoumi Alamouti S."/>
            <person name="Jackman S."/>
            <person name="Docking R."/>
            <person name="Robertson G."/>
            <person name="Birol I."/>
            <person name="Bohlmann J."/>
            <person name="Breuil C."/>
        </authorList>
    </citation>
    <scope>NUCLEOTIDE SEQUENCE [LARGE SCALE GENOMIC DNA]</scope>
    <source>
        <strain evidence="1 2">UAMH 11346</strain>
    </source>
</reference>
<sequence length="262" mass="29666">MVATREERGNQLVQRLGDAGIVLVEWDGTHLIRLGFPLFDTGSQVYFVPDEDLTFVRDAAAELDMLPLEKVKLKHNCANELSETSLRYLIDEREAESSEGFGPIMLLIFAPLSWSGIRLDELMALDQFTFEPRTPRHNPCLKTPEFVKTISIASTCAALIRIMAKIPRKSDLRTKLLCDLKGIVAYCLFDMSYEGMCMDIPGNDVPLSDKEKQDIEVAVADIQAWPFREDEIWMQDFMIKAVRSERKYDELPALEDAASGNV</sequence>
<dbReference type="OrthoDB" id="4202165at2759"/>
<evidence type="ECO:0000313" key="2">
    <source>
        <dbReference type="Proteomes" id="UP000016923"/>
    </source>
</evidence>
<gene>
    <name evidence="1" type="ORF">F503_01401</name>
</gene>
<dbReference type="HOGENOM" id="CLU_1111482_0_0_1"/>
<accession>S3BV51</accession>
<name>S3BV51_OPHP1</name>
<keyword evidence="2" id="KW-1185">Reference proteome</keyword>
<dbReference type="AlphaFoldDB" id="S3BV51"/>